<evidence type="ECO:0000256" key="4">
    <source>
        <dbReference type="ARBA" id="ARBA00023163"/>
    </source>
</evidence>
<sequence length="243" mass="28095">MFVSKYGKYLSSTMFLKLPNGAEWRVNLEKINGSVWFQKGWDEFVKHHSLAHGHLLIFRYDGASHFHVLICDMSGTEIEYPINKANHKRARIKSEEIQHNKIRRTNGYNKKGKRKIEGSSISKYGVLEAVNTSFTVIMKASHLIRQCMLMHVMQYLPKGPLKSFIKSGEQYVMLLVGDRSWRVKLSHYHNKSSSYFTAQWPAFARDNDLKEGDACLFQLLNSSDDLVMKVSISRYSSLKRPIT</sequence>
<dbReference type="EMBL" id="KQ483471">
    <property type="protein sequence ID" value="KYP49709.1"/>
    <property type="molecule type" value="Genomic_DNA"/>
</dbReference>
<evidence type="ECO:0000256" key="3">
    <source>
        <dbReference type="ARBA" id="ARBA00023125"/>
    </source>
</evidence>
<dbReference type="PANTHER" id="PTHR31920">
    <property type="entry name" value="B3 DOMAIN-CONTAINING"/>
    <property type="match status" value="1"/>
</dbReference>
<evidence type="ECO:0000259" key="6">
    <source>
        <dbReference type="PROSITE" id="PS50863"/>
    </source>
</evidence>
<dbReference type="STRING" id="3821.A0A151S4J0"/>
<dbReference type="PANTHER" id="PTHR31920:SF108">
    <property type="entry name" value="B3 DOMAIN-CONTAINING TRANSCRIPTION FACTOR VRN1-LIKE"/>
    <property type="match status" value="1"/>
</dbReference>
<feature type="domain" description="TF-B3" evidence="6">
    <location>
        <begin position="179"/>
        <end position="236"/>
    </location>
</feature>
<dbReference type="InterPro" id="IPR050655">
    <property type="entry name" value="Plant_B3_domain"/>
</dbReference>
<dbReference type="SMART" id="SM01019">
    <property type="entry name" value="B3"/>
    <property type="match status" value="2"/>
</dbReference>
<dbReference type="InterPro" id="IPR003340">
    <property type="entry name" value="B3_DNA-bd"/>
</dbReference>
<keyword evidence="5" id="KW-0539">Nucleus</keyword>
<dbReference type="PROSITE" id="PS50863">
    <property type="entry name" value="B3"/>
    <property type="match status" value="2"/>
</dbReference>
<dbReference type="Proteomes" id="UP000075243">
    <property type="component" value="Unassembled WGS sequence"/>
</dbReference>
<reference evidence="7" key="1">
    <citation type="journal article" date="2012" name="Nat. Biotechnol.">
        <title>Draft genome sequence of pigeonpea (Cajanus cajan), an orphan legume crop of resource-poor farmers.</title>
        <authorList>
            <person name="Varshney R.K."/>
            <person name="Chen W."/>
            <person name="Li Y."/>
            <person name="Bharti A.K."/>
            <person name="Saxena R.K."/>
            <person name="Schlueter J.A."/>
            <person name="Donoghue M.T."/>
            <person name="Azam S."/>
            <person name="Fan G."/>
            <person name="Whaley A.M."/>
            <person name="Farmer A.D."/>
            <person name="Sheridan J."/>
            <person name="Iwata A."/>
            <person name="Tuteja R."/>
            <person name="Penmetsa R.V."/>
            <person name="Wu W."/>
            <person name="Upadhyaya H.D."/>
            <person name="Yang S.P."/>
            <person name="Shah T."/>
            <person name="Saxena K.B."/>
            <person name="Michael T."/>
            <person name="McCombie W.R."/>
            <person name="Yang B."/>
            <person name="Zhang G."/>
            <person name="Yang H."/>
            <person name="Wang J."/>
            <person name="Spillane C."/>
            <person name="Cook D.R."/>
            <person name="May G.D."/>
            <person name="Xu X."/>
            <person name="Jackson S.A."/>
        </authorList>
    </citation>
    <scope>NUCLEOTIDE SEQUENCE [LARGE SCALE GENOMIC DNA]</scope>
</reference>
<evidence type="ECO:0000256" key="1">
    <source>
        <dbReference type="ARBA" id="ARBA00004123"/>
    </source>
</evidence>
<dbReference type="Gene3D" id="2.40.330.10">
    <property type="entry name" value="DNA-binding pseudobarrel domain"/>
    <property type="match status" value="2"/>
</dbReference>
<dbReference type="OMA" id="YPNDSAY"/>
<dbReference type="CDD" id="cd10017">
    <property type="entry name" value="B3_DNA"/>
    <property type="match status" value="2"/>
</dbReference>
<keyword evidence="3" id="KW-0238">DNA-binding</keyword>
<keyword evidence="8" id="KW-1185">Reference proteome</keyword>
<keyword evidence="2" id="KW-0805">Transcription regulation</keyword>
<evidence type="ECO:0000313" key="7">
    <source>
        <dbReference type="EMBL" id="KYP49709.1"/>
    </source>
</evidence>
<accession>A0A151S4J0</accession>
<dbReference type="SUPFAM" id="SSF101936">
    <property type="entry name" value="DNA-binding pseudobarrel domain"/>
    <property type="match status" value="2"/>
</dbReference>
<proteinExistence type="predicted"/>
<evidence type="ECO:0000313" key="8">
    <source>
        <dbReference type="Proteomes" id="UP000075243"/>
    </source>
</evidence>
<dbReference type="GO" id="GO:0005634">
    <property type="term" value="C:nucleus"/>
    <property type="evidence" value="ECO:0007669"/>
    <property type="project" value="UniProtKB-SubCell"/>
</dbReference>
<dbReference type="AlphaFoldDB" id="A0A151S4J0"/>
<dbReference type="Gramene" id="C.cajan_28636.t">
    <property type="protein sequence ID" value="C.cajan_28636.t"/>
    <property type="gene ID" value="C.cajan_28636"/>
</dbReference>
<dbReference type="InterPro" id="IPR015300">
    <property type="entry name" value="DNA-bd_pseudobarrel_sf"/>
</dbReference>
<organism evidence="7 8">
    <name type="scientific">Cajanus cajan</name>
    <name type="common">Pigeon pea</name>
    <name type="synonym">Cajanus indicus</name>
    <dbReference type="NCBI Taxonomy" id="3821"/>
    <lineage>
        <taxon>Eukaryota</taxon>
        <taxon>Viridiplantae</taxon>
        <taxon>Streptophyta</taxon>
        <taxon>Embryophyta</taxon>
        <taxon>Tracheophyta</taxon>
        <taxon>Spermatophyta</taxon>
        <taxon>Magnoliopsida</taxon>
        <taxon>eudicotyledons</taxon>
        <taxon>Gunneridae</taxon>
        <taxon>Pentapetalae</taxon>
        <taxon>rosids</taxon>
        <taxon>fabids</taxon>
        <taxon>Fabales</taxon>
        <taxon>Fabaceae</taxon>
        <taxon>Papilionoideae</taxon>
        <taxon>50 kb inversion clade</taxon>
        <taxon>NPAAA clade</taxon>
        <taxon>indigoferoid/millettioid clade</taxon>
        <taxon>Phaseoleae</taxon>
        <taxon>Cajanus</taxon>
    </lineage>
</organism>
<dbReference type="GO" id="GO:0003677">
    <property type="term" value="F:DNA binding"/>
    <property type="evidence" value="ECO:0007669"/>
    <property type="project" value="UniProtKB-KW"/>
</dbReference>
<evidence type="ECO:0000256" key="5">
    <source>
        <dbReference type="ARBA" id="ARBA00023242"/>
    </source>
</evidence>
<comment type="subcellular location">
    <subcellularLocation>
        <location evidence="1">Nucleus</location>
    </subcellularLocation>
</comment>
<keyword evidence="4" id="KW-0804">Transcription</keyword>
<gene>
    <name evidence="7" type="ORF">KK1_028577</name>
</gene>
<protein>
    <submittedName>
        <fullName evidence="7">B3 domain-containing protein At1g49475 family</fullName>
    </submittedName>
</protein>
<feature type="domain" description="TF-B3" evidence="6">
    <location>
        <begin position="1"/>
        <end position="74"/>
    </location>
</feature>
<name>A0A151S4J0_CAJCA</name>
<dbReference type="Pfam" id="PF02362">
    <property type="entry name" value="B3"/>
    <property type="match status" value="2"/>
</dbReference>
<evidence type="ECO:0000256" key="2">
    <source>
        <dbReference type="ARBA" id="ARBA00023015"/>
    </source>
</evidence>